<feature type="domain" description="Helicase C-terminal" evidence="5">
    <location>
        <begin position="1"/>
        <end position="182"/>
    </location>
</feature>
<keyword evidence="2" id="KW-0378">Hydrolase</keyword>
<dbReference type="CDD" id="cd18791">
    <property type="entry name" value="SF2_C_RHA"/>
    <property type="match status" value="1"/>
</dbReference>
<evidence type="ECO:0000256" key="1">
    <source>
        <dbReference type="ARBA" id="ARBA00022741"/>
    </source>
</evidence>
<dbReference type="GO" id="GO:0016787">
    <property type="term" value="F:hydrolase activity"/>
    <property type="evidence" value="ECO:0007669"/>
    <property type="project" value="UniProtKB-KW"/>
</dbReference>
<evidence type="ECO:0000313" key="6">
    <source>
        <dbReference type="EMBL" id="CUI15180.1"/>
    </source>
</evidence>
<keyword evidence="1" id="KW-0547">Nucleotide-binding</keyword>
<dbReference type="AlphaFoldDB" id="A0A0S4KHL3"/>
<keyword evidence="7" id="KW-1185">Reference proteome</keyword>
<evidence type="ECO:0000313" key="7">
    <source>
        <dbReference type="Proteomes" id="UP000051952"/>
    </source>
</evidence>
<dbReference type="SMART" id="SM00490">
    <property type="entry name" value="HELICc"/>
    <property type="match status" value="1"/>
</dbReference>
<protein>
    <submittedName>
        <fullName evidence="6">Helicase, putative</fullName>
    </submittedName>
</protein>
<dbReference type="PANTHER" id="PTHR18934:SF99">
    <property type="entry name" value="ATP-DEPENDENT RNA HELICASE DHX37-RELATED"/>
    <property type="match status" value="1"/>
</dbReference>
<evidence type="ECO:0000256" key="2">
    <source>
        <dbReference type="ARBA" id="ARBA00022801"/>
    </source>
</evidence>
<dbReference type="GO" id="GO:0005524">
    <property type="term" value="F:ATP binding"/>
    <property type="evidence" value="ECO:0007669"/>
    <property type="project" value="UniProtKB-KW"/>
</dbReference>
<dbReference type="EMBL" id="CYKH01001887">
    <property type="protein sequence ID" value="CUI15180.1"/>
    <property type="molecule type" value="Genomic_DNA"/>
</dbReference>
<proteinExistence type="predicted"/>
<dbReference type="OrthoDB" id="438174at2759"/>
<dbReference type="Proteomes" id="UP000051952">
    <property type="component" value="Unassembled WGS sequence"/>
</dbReference>
<dbReference type="SUPFAM" id="SSF52540">
    <property type="entry name" value="P-loop containing nucleoside triphosphate hydrolases"/>
    <property type="match status" value="1"/>
</dbReference>
<dbReference type="InterPro" id="IPR001650">
    <property type="entry name" value="Helicase_C-like"/>
</dbReference>
<dbReference type="Pfam" id="PF00271">
    <property type="entry name" value="Helicase_C"/>
    <property type="match status" value="1"/>
</dbReference>
<dbReference type="PANTHER" id="PTHR18934">
    <property type="entry name" value="ATP-DEPENDENT RNA HELICASE"/>
    <property type="match status" value="1"/>
</dbReference>
<dbReference type="PROSITE" id="PS51194">
    <property type="entry name" value="HELICASE_CTER"/>
    <property type="match status" value="1"/>
</dbReference>
<gene>
    <name evidence="6" type="ORF">BSAL_29885</name>
</gene>
<dbReference type="VEuPathDB" id="TriTrypDB:BSAL_70995"/>
<dbReference type="GO" id="GO:0003723">
    <property type="term" value="F:RNA binding"/>
    <property type="evidence" value="ECO:0007669"/>
    <property type="project" value="TreeGrafter"/>
</dbReference>
<keyword evidence="3 6" id="KW-0347">Helicase</keyword>
<organism evidence="6 7">
    <name type="scientific">Bodo saltans</name>
    <name type="common">Flagellated protozoan</name>
    <dbReference type="NCBI Taxonomy" id="75058"/>
    <lineage>
        <taxon>Eukaryota</taxon>
        <taxon>Discoba</taxon>
        <taxon>Euglenozoa</taxon>
        <taxon>Kinetoplastea</taxon>
        <taxon>Metakinetoplastina</taxon>
        <taxon>Eubodonida</taxon>
        <taxon>Bodonidae</taxon>
        <taxon>Bodo</taxon>
    </lineage>
</organism>
<evidence type="ECO:0000259" key="5">
    <source>
        <dbReference type="PROSITE" id="PS51194"/>
    </source>
</evidence>
<name>A0A0S4KHL3_BODSA</name>
<evidence type="ECO:0000256" key="4">
    <source>
        <dbReference type="ARBA" id="ARBA00022840"/>
    </source>
</evidence>
<dbReference type="Gene3D" id="3.40.50.300">
    <property type="entry name" value="P-loop containing nucleotide triphosphate hydrolases"/>
    <property type="match status" value="1"/>
</dbReference>
<dbReference type="InterPro" id="IPR027417">
    <property type="entry name" value="P-loop_NTPase"/>
</dbReference>
<accession>A0A0S4KHL3</accession>
<dbReference type="GO" id="GO:0004386">
    <property type="term" value="F:helicase activity"/>
    <property type="evidence" value="ECO:0007669"/>
    <property type="project" value="UniProtKB-KW"/>
</dbReference>
<reference evidence="7" key="1">
    <citation type="submission" date="2015-09" db="EMBL/GenBank/DDBJ databases">
        <authorList>
            <consortium name="Pathogen Informatics"/>
        </authorList>
    </citation>
    <scope>NUCLEOTIDE SEQUENCE [LARGE SCALE GENOMIC DNA]</scope>
    <source>
        <strain evidence="7">Lake Konstanz</strain>
    </source>
</reference>
<keyword evidence="4" id="KW-0067">ATP-binding</keyword>
<evidence type="ECO:0000256" key="3">
    <source>
        <dbReference type="ARBA" id="ARBA00022806"/>
    </source>
</evidence>
<sequence>MCQMIVAFAQPGSCILVFLPGLKEIEDFFEAITSLDMNSESLSLRLLALHSIIPRDEQNLIFIPAGKNECKIILSTNITETSITIEDVTVVVDLGFVRRMVYDKTKKVTTLSTEWCSRTARVQRMGRAGRVTDGMVLRFYTQSTLWIISCPRSMSLIYVRWGCLFLNFDWTSLISVALSNCWINFWNHQKPVLWTTSCSNLVSWGALGPAPEFNVLDFGRVVAALPVDIAIVLASRFGLAGEMSVIAAGHMLNKPLHQLPRRFACRNELHFGWPLFGCSLQTCLLPVPSPASLLGNVREVITIHPTFFRSRNGGGGYKLTLTAALVTPLHRTFCATNSASYAHHQNDVRGNFNVSRAAASSPWTNRQQDALQAHIDGGSRSAGTINNVTIPSLLLRELCVGDQVIPITKSVRNKFIEDCVANGTNTGALCSNECSHSMMTCPDAHYDQYELKQAGISASGSELLDNAGLQKLRKDTKLQGGFLPIVQMSRSVEVRLPSSHATTT</sequence>